<dbReference type="PANTHER" id="PTHR34413:SF2">
    <property type="entry name" value="PROPHAGE TAIL FIBER ASSEMBLY PROTEIN HOMOLOG TFAE-RELATED"/>
    <property type="match status" value="1"/>
</dbReference>
<reference evidence="5 6" key="2">
    <citation type="submission" date="2016-10" db="EMBL/GenBank/DDBJ databases">
        <authorList>
            <person name="de Groot N.N."/>
        </authorList>
    </citation>
    <scope>NUCLEOTIDE SEQUENCE [LARGE SCALE GENOMIC DNA]</scope>
    <source>
        <strain evidence="5 6">BS2772</strain>
    </source>
</reference>
<dbReference type="InterPro" id="IPR046453">
    <property type="entry name" value="GpA_ATPase"/>
</dbReference>
<gene>
    <name evidence="4" type="ORF">PSAN_46000</name>
    <name evidence="5" type="ORF">SAMN04490179_4257</name>
</gene>
<dbReference type="OrthoDB" id="5181253at2"/>
<dbReference type="Pfam" id="PF05876">
    <property type="entry name" value="GpA_ATPase"/>
    <property type="match status" value="1"/>
</dbReference>
<feature type="region of interest" description="Disordered" evidence="1">
    <location>
        <begin position="641"/>
        <end position="687"/>
    </location>
</feature>
<name>A0A1H0BEZ3_9PSED</name>
<feature type="compositionally biased region" description="Acidic residues" evidence="1">
    <location>
        <begin position="646"/>
        <end position="655"/>
    </location>
</feature>
<dbReference type="EMBL" id="LT629704">
    <property type="protein sequence ID" value="SDN43983.1"/>
    <property type="molecule type" value="Genomic_DNA"/>
</dbReference>
<evidence type="ECO:0000313" key="7">
    <source>
        <dbReference type="Proteomes" id="UP000748067"/>
    </source>
</evidence>
<feature type="domain" description="Phage terminase large subunit GpA ATPase" evidence="2">
    <location>
        <begin position="46"/>
        <end position="299"/>
    </location>
</feature>
<organism evidence="5 6">
    <name type="scientific">Pseudomonas antarctica</name>
    <dbReference type="NCBI Taxonomy" id="219572"/>
    <lineage>
        <taxon>Bacteria</taxon>
        <taxon>Pseudomonadati</taxon>
        <taxon>Pseudomonadota</taxon>
        <taxon>Gammaproteobacteria</taxon>
        <taxon>Pseudomonadales</taxon>
        <taxon>Pseudomonadaceae</taxon>
        <taxon>Pseudomonas</taxon>
    </lineage>
</organism>
<dbReference type="Pfam" id="PF20454">
    <property type="entry name" value="GpA_nuclease"/>
    <property type="match status" value="1"/>
</dbReference>
<dbReference type="Proteomes" id="UP000748067">
    <property type="component" value="Unassembled WGS sequence"/>
</dbReference>
<dbReference type="PANTHER" id="PTHR34413">
    <property type="entry name" value="PROPHAGE TAIL FIBER ASSEMBLY PROTEIN HOMOLOG TFAE-RELATED-RELATED"/>
    <property type="match status" value="1"/>
</dbReference>
<dbReference type="InterPro" id="IPR051220">
    <property type="entry name" value="TFA_Chaperone"/>
</dbReference>
<dbReference type="GO" id="GO:0016887">
    <property type="term" value="F:ATP hydrolysis activity"/>
    <property type="evidence" value="ECO:0007669"/>
    <property type="project" value="InterPro"/>
</dbReference>
<evidence type="ECO:0000313" key="6">
    <source>
        <dbReference type="Proteomes" id="UP000182470"/>
    </source>
</evidence>
<dbReference type="RefSeq" id="WP_083358852.1">
    <property type="nucleotide sequence ID" value="NZ_JXDI01000003.1"/>
</dbReference>
<dbReference type="GO" id="GO:0005524">
    <property type="term" value="F:ATP binding"/>
    <property type="evidence" value="ECO:0007669"/>
    <property type="project" value="InterPro"/>
</dbReference>
<evidence type="ECO:0000259" key="3">
    <source>
        <dbReference type="Pfam" id="PF20454"/>
    </source>
</evidence>
<accession>A0A1H0BEZ3</accession>
<dbReference type="InterPro" id="IPR008866">
    <property type="entry name" value="Phage_lambda_GpA-like"/>
</dbReference>
<reference evidence="4 7" key="1">
    <citation type="submission" date="2015-01" db="EMBL/GenBank/DDBJ databases">
        <title>Genome Sequence of Pseudomonas antarctica CMS 35.</title>
        <authorList>
            <person name="Voget S."/>
            <person name="Chow J."/>
            <person name="Daniel R."/>
            <person name="Streit W."/>
        </authorList>
    </citation>
    <scope>NUCLEOTIDE SEQUENCE [LARGE SCALE GENOMIC DNA]</scope>
    <source>
        <strain evidence="4 7">CMS 35</strain>
    </source>
</reference>
<dbReference type="InterPro" id="IPR046454">
    <property type="entry name" value="GpA_endonuclease"/>
</dbReference>
<evidence type="ECO:0000313" key="4">
    <source>
        <dbReference type="EMBL" id="KAF2406425.1"/>
    </source>
</evidence>
<dbReference type="HAMAP" id="MF_04144">
    <property type="entry name" value="TERL_LAMBDA"/>
    <property type="match status" value="1"/>
</dbReference>
<protein>
    <submittedName>
        <fullName evidence="4">Phage terminase large subunit (GpA)</fullName>
    </submittedName>
    <submittedName>
        <fullName evidence="5">Phage terminase, large subunit GpA</fullName>
    </submittedName>
</protein>
<keyword evidence="7" id="KW-1185">Reference proteome</keyword>
<dbReference type="AlphaFoldDB" id="A0A1H0BEZ3"/>
<evidence type="ECO:0000313" key="5">
    <source>
        <dbReference type="EMBL" id="SDN43983.1"/>
    </source>
</evidence>
<sequence length="687" mass="78235">MSSSKPWMRALIDSVRKGLTGLYKEPPLTAVEWADKHFYLSSESSYQEGRWTTAPFQVAILNAMGNDLIAVVNVLKSARVGYTKMLVANKGYKIQHKKRNVLSWCPTDPDADTMMKRHIETMIRDVPLVRALAPWYGVKHRDNTLDEKRFDNSKMLWCLGGKAARNYREKSPDEVIYDELSKFDADIEGEGSPTMLGDKRLEGATFPKSIRGSTPGVIVAGGEDDESVGEGCQISRAADESPHFLRFNIKCPCCGTEQHLKWGAFDKPYGMRWRLDGYGQVEKAWYLCESGNGCSFEYHEMIQASVTGRYICERQGIWTRDGMEWFSADDQPITTPRSVTFHIWTVYSEFVTWASVVSEWLKVGKDRGKLKTFINTTLGEAWEEDQGEKLEWEVLAKRRSNYLKVPARGVALFGGVDTQDDRYEGRVWAFGAGEEAWLIHRWVLTGDPASVELRKKVGQEIRRQFTREDGTLMRVERWCWDSGGHYSDEVRKESKKHGVTWVIPVFGAATYGKKIATFPKKKTKGDRVYLTEVGTDNAKELIYSRLKIEPDGDRPVPECIHLPLNELVCDEDEMKQLTSERKEWVVSKGRRVQRWTNGKRRNEALDCFVYALAALRISQERFGLDLDQLALEAQFVPSSGTWEVPEVPDVDEPEQSEPPIESARPEPPTTQADAPGDWHNVESNGWL</sequence>
<dbReference type="EMBL" id="JXDI01000003">
    <property type="protein sequence ID" value="KAF2406425.1"/>
    <property type="molecule type" value="Genomic_DNA"/>
</dbReference>
<dbReference type="GO" id="GO:0004519">
    <property type="term" value="F:endonuclease activity"/>
    <property type="evidence" value="ECO:0007669"/>
    <property type="project" value="InterPro"/>
</dbReference>
<evidence type="ECO:0000256" key="1">
    <source>
        <dbReference type="SAM" id="MobiDB-lite"/>
    </source>
</evidence>
<feature type="domain" description="Terminase large subunit GpA endonuclease" evidence="3">
    <location>
        <begin position="339"/>
        <end position="618"/>
    </location>
</feature>
<evidence type="ECO:0000259" key="2">
    <source>
        <dbReference type="Pfam" id="PF05876"/>
    </source>
</evidence>
<proteinExistence type="inferred from homology"/>
<dbReference type="Proteomes" id="UP000182470">
    <property type="component" value="Chromosome I"/>
</dbReference>